<dbReference type="OrthoDB" id="654211at2759"/>
<sequence>MSIMIKLRPNNSVDDVEARTSERHVCKEQGRGERATTTTRMSSSSSSSAERSSLSKRSTARTRTVSGSESETSYGRSGNGSVVPATAAIADSDNVSSNISPDRLKRKKRRKNVYDFSKHEDKLRRRVLESGRRKKLEHEMIDKFKLKTAFVQLVRLEDERRLQERQRQQEQLLVAIATQPKPEEARRDVDEEEKRKNKREEENKTVERLRLPGLTLPAEVDPRILQQKLVVKINKHQTEKLLQSKRRQQRISAGTSECADRLTEKLTDGCSSDNSNKCTKNANVSSSNSGRKVARIPVDKSNNDRLPDKLLKDDSKCTTDSATPAETSAGESQTESSKSFVNSCKRQKRNSLDQSSSDKQSVNSLEGRPKCPEEAGERHPEGSAKDAKRYSKNVIKDVNEKQSSVSTSGDAKKDDKQQSELPCVKSKKVSTKSAVVESHPRPRRNLASKNSERHLDDSVENNQSDKPLAQNENLYEKVDKSIQDSSKSQSDSHKKITRKAAEKHESHVVSAVDGKTDDIKKSVEEHSRKHSKRLDRKIECSKNETDNSKKVAKRVDDENEKSSGNITKSCVNYIANSVDEPEKLPEKLVKDVKVCIENQIDNVIKHTIIAGVKSDKPTEHVLENDLNGTQNVIEEISNSRSQSVDNNIQFSKNSRENDRTVQKVSKDIAHIVDESNSEHSKNSDIKVTKTLKIGIENNKKQDKINVVNGPNEKFVENSIDIHSHDTPNIVEMPIKNDSIIDKESKNVPEINQRSKRRLAAKTREVNTEVPTEDRIYCEENSVVKTKERLNKNSNKDVTEYKNNLEIGKRRTRKVSEKKDDRSETLIDNNADHAQQLHEDDKEKNSEKSNIEDNTKLQTETIKKVKRKSTLEIVEHFVEENQKVLPDEPSKTVKNLSNIRIEKKIATRSSHLKQEQHTENLVENTSTIVENSGLEHSVNVSSNTDKMNCDADVSTNPPPVRKRGRPRKVLPISNLTNAEVLVKNNLDSQQNLVEKTDERSKLSNESKMITRKSLHNRHEKPTENLGKHDSNSIDKSIEINKDRLQLPEESQEIVKICSKSQTENQKRVTRKSSPDKHERQAIDNSDNKISEKAQKKVKECLKIQSEGLKRVSTRKSAPDNHEKHPENFVVNNLELVQNATDDHDQILSEKLDNKENSKTQIEIKSRITRCLPIKRDRQSKNLVENNVDCIQTLVVENRDKSSENLVNNLKVFPNTKKLRKNSIDKINETNTEFSVENDITSAHGISDENMDNHTKAPEDEINKKTKRNCISKHAQNNTDNNLPDPQYLIDSTDGKLASTDENNIYSMDVITEYSESGRQSEKFDKNIKNLPNGRIDCEFAKSLAEEILNCAERLIENNELYKNVLADVENNKGPKMDTEIHAEESEKEDADDQSLANRYQKEIESSCQNRKESADNDNSKCESVNKDAICCPKKIVPEQTLETSENQFKQCAEQSSKPSDNLYSEVNESTIQSDYESIENPSKSFVAYNEMNSLVSIGASTTNSMFTEDFDEVIKYFCIPAKNKIRNNDKSVCQTLKESIGDFPETTTNGIDDSLIDINSSLENTLDAFEIKKTENAKNITFGSQFVPRVEEAVKLSSTLSKIHAEDSVHNHETTLLELRKKCTENLERRCSASQENFTDSPAYQILPAEDSGDVESDKSSSSSDSSGENGETESEEGNYPDSVDSDENLADRLAQLHNLEIPPLNSSDDADSGVQTTAEEHQQHKRIDKIVLRCPRRSFLEMNAIPATAKLEFDCKDCDKSFISNRELRKHIKVQHRQRLVIKIRKTDENKHAAHIVEQPVPKRLSKEQEDDDEDEGNASASPEKLDEDELARSNEDERITEGDIKIIVRKEGGSKNSHVIKEIKITPKSNSDGGSSTRIPGSSPARSDFGSGCSSSRIPGSSPARSDLGSSIGGGNSCRMPGNSPARFDIAPATNPVKRGRGRPKKYPIFTEAELIAKHLGSPTNSQVNNGATSARKKKDESPFIVEGIFGKRNEDEPLFEAVESIVVRPEFLLDSPQNDAITETSLKINDNHAENQVITPSPAVEEAPRLEHPIVVKETGTVEPCIKRKRGRTLSQESLVSAEAIAAAIVQEEKKRKVAAEGGTESGEKEFANESRISLMPERSVSEPDLRAKYHITKELVVQLTKLDTVPKENEDDSADDLVDDETEPTNANNDGEAESADPVEETPQRKTKPKIIESELIEVGGSPEPDIRAVIRLNLRRKLESNNNNLVVVNSIDKCLTPSTSDSPQHVAKPDELAIADNNDASEESNVPMEIQAAPQVAENQTQLELQAQPELQPQLQPELQPQLQSELQPQLQPELQPQLQPELQPQLQPELQQQTLLQLAEMPAKPSTSKNSCGDCNCEFHIDDDFDAFEDNQTLVPESEQQLIAAPQPPMMEMSMVDAGSEPKLHMLMNAQTPCDSVNNVNPTVVSQSLHFHSQVQGQPQVQPQVQVQIPLPPLIRQRIQYQPQQIQPQVQQLPQAQIQLPSQLPLPPLTQIQMTPQSQVSVPSQTQVQLPPQAQVQLPPHPQVLQLQQATESIQAQIQLPPQAQLVQLNQSQQFCILFFPESDGSNSAKDRPTTATIVNFQPVPDNEIANKPLIYMPTTPTKISIDDHAKQYVCATCSQVLDIIGRLEASLGMTEEDKSVIKCPYCSNHFQSLFYLEYHMMQEHLKCENEKQCRHASFSNLRIPSHEVASEFEIYITFALKCRSCYDIFNTVLQLNDHVMHKHKTLVRLKPSSPPFPAAPSAGPAFPSGSPFVRKNSGPTHVAVLQCPSDCVCRIGIRSTDSPLQRQQMLKRCPNAMRRLEKIEPAAYEVYTCTLCKSTFLMKDEVVDHLMKMHEVSCKYPCYTCLTSFRSLQMQENHRCSETTLQDLDKLLSIAILPVNVSSSSKDDRSKYLEREDSSTDEYDAIKTAAATASNNTPSPAATQPASNGYKRKNGETVAALQNFLMANAAKRAKFASEPMTTVQIASYRRRRVCPKCKLKFANRQALQHHVVYDHVLKGDVNVGPRKIAIDLLRILTADCTDGESTSEINEILKGLSNEDANLVKNLMSLNVDEENRWECSNGNDSTNGLEVAQCSNCKTKITLAAETGHISEQKNHQQSNAESTKLLLCEGCQNGGPKTRRRTVVNNGHHDIKNTITDAQGQPLAIIHPYACKKCSESFPSLLELKFHKRSTHNVDCDICKRSFTSLRMLEKHKKTHRESSLEDSSKTTTEDDNRSSSQIVSESSKDNREANDSLNEKANSSNRRDSSDSSSGTSKEPEEQPLNCSFCEEVCSSKVSLKNHLKREHGRRASICQFCNGLLIDTSEVRHMLDYHIVPSKSTSRSILAKSNGTILHCEASCMQDDVEELVRTLGKHRLQSLMMYHDFEGKCNNAIMRCPMCPELFATRESCRFHYVWIHDDTCLLCDETFRSGSSAFQHKVDAHTSTASYLWCIQRLVTAIVYTLRLDPDQPSHVLYQMLAMRIENEEAAVLQAEQVTVRGATGTTEKTGSEEPATDPERFGLEAVVLSEDQLPDSSNIIEVVIGKEDSEDDLLSMLNLSPSYESCSEQHRMPNAGSAPPEEEEDEETVAAAAVAAMAVSSAPTTPILSSAAASVTTTPTGPTNTTASPVVDNYVTSGVCKYRLENDEEQLVLVVTDDDLVTFRNDIGSLAERISTTCDSLTLDEITEMLRAYFESVNGVTSSGAGA</sequence>
<evidence type="ECO:0000256" key="2">
    <source>
        <dbReference type="ARBA" id="ARBA00022723"/>
    </source>
</evidence>
<evidence type="ECO:0000256" key="8">
    <source>
        <dbReference type="SAM" id="MobiDB-lite"/>
    </source>
</evidence>
<keyword evidence="5" id="KW-0862">Zinc</keyword>
<feature type="region of interest" description="Disordered" evidence="8">
    <location>
        <begin position="2920"/>
        <end position="2941"/>
    </location>
</feature>
<feature type="compositionally biased region" description="Basic and acidic residues" evidence="8">
    <location>
        <begin position="1071"/>
        <end position="1092"/>
    </location>
</feature>
<feature type="compositionally biased region" description="Acidic residues" evidence="8">
    <location>
        <begin position="2178"/>
        <end position="2187"/>
    </location>
</feature>
<feature type="compositionally biased region" description="Basic and acidic residues" evidence="8">
    <location>
        <begin position="367"/>
        <end position="400"/>
    </location>
</feature>
<dbReference type="InterPro" id="IPR036236">
    <property type="entry name" value="Znf_C2H2_sf"/>
</dbReference>
<feature type="region of interest" description="Disordered" evidence="8">
    <location>
        <begin position="2100"/>
        <end position="2126"/>
    </location>
</feature>
<gene>
    <name evidence="10" type="ORF">TSAR_008823</name>
</gene>
<feature type="region of interest" description="Disordered" evidence="8">
    <location>
        <begin position="269"/>
        <end position="565"/>
    </location>
</feature>
<feature type="domain" description="C2H2-type" evidence="9">
    <location>
        <begin position="1753"/>
        <end position="1776"/>
    </location>
</feature>
<evidence type="ECO:0000256" key="6">
    <source>
        <dbReference type="ARBA" id="ARBA00023242"/>
    </source>
</evidence>
<proteinExistence type="predicted"/>
<feature type="compositionally biased region" description="Low complexity" evidence="8">
    <location>
        <begin position="36"/>
        <end position="57"/>
    </location>
</feature>
<dbReference type="InterPro" id="IPR017956">
    <property type="entry name" value="AT_hook_DNA-bd_motif"/>
</dbReference>
<feature type="compositionally biased region" description="Basic and acidic residues" evidence="8">
    <location>
        <begin position="3209"/>
        <end position="3226"/>
    </location>
</feature>
<comment type="caution">
    <text evidence="10">The sequence shown here is derived from an EMBL/GenBank/DDBJ whole genome shotgun (WGS) entry which is preliminary data.</text>
</comment>
<feature type="compositionally biased region" description="Basic and acidic residues" evidence="8">
    <location>
        <begin position="3235"/>
        <end position="3247"/>
    </location>
</feature>
<feature type="compositionally biased region" description="Basic and acidic residues" evidence="8">
    <location>
        <begin position="297"/>
        <end position="317"/>
    </location>
</feature>
<feature type="region of interest" description="Disordered" evidence="8">
    <location>
        <begin position="1859"/>
        <end position="1945"/>
    </location>
</feature>
<feature type="region of interest" description="Disordered" evidence="8">
    <location>
        <begin position="3553"/>
        <end position="3572"/>
    </location>
</feature>
<feature type="compositionally biased region" description="Polar residues" evidence="8">
    <location>
        <begin position="352"/>
        <end position="364"/>
    </location>
</feature>
<dbReference type="PROSITE" id="PS00028">
    <property type="entry name" value="ZINC_FINGER_C2H2_1"/>
    <property type="match status" value="9"/>
</dbReference>
<feature type="compositionally biased region" description="Basic and acidic residues" evidence="8">
    <location>
        <begin position="490"/>
        <end position="507"/>
    </location>
</feature>
<feature type="region of interest" description="Disordered" evidence="8">
    <location>
        <begin position="2150"/>
        <end position="2201"/>
    </location>
</feature>
<protein>
    <recommendedName>
        <fullName evidence="9">C2H2-type domain-containing protein</fullName>
    </recommendedName>
</protein>
<feature type="compositionally biased region" description="Low complexity" evidence="8">
    <location>
        <begin position="1659"/>
        <end position="1669"/>
    </location>
</feature>
<feature type="region of interest" description="Disordered" evidence="8">
    <location>
        <begin position="940"/>
        <end position="965"/>
    </location>
</feature>
<feature type="region of interest" description="Disordered" evidence="8">
    <location>
        <begin position="808"/>
        <end position="854"/>
    </location>
</feature>
<feature type="compositionally biased region" description="Basic and acidic residues" evidence="8">
    <location>
        <begin position="834"/>
        <end position="854"/>
    </location>
</feature>
<evidence type="ECO:0000256" key="3">
    <source>
        <dbReference type="ARBA" id="ARBA00022737"/>
    </source>
</evidence>
<evidence type="ECO:0000256" key="1">
    <source>
        <dbReference type="ARBA" id="ARBA00004123"/>
    </source>
</evidence>
<dbReference type="EMBL" id="NNAY01000180">
    <property type="protein sequence ID" value="OXU30253.1"/>
    <property type="molecule type" value="Genomic_DNA"/>
</dbReference>
<evidence type="ECO:0000313" key="10">
    <source>
        <dbReference type="EMBL" id="OXU30253.1"/>
    </source>
</evidence>
<dbReference type="Gene3D" id="3.30.160.60">
    <property type="entry name" value="Classic Zinc Finger"/>
    <property type="match status" value="2"/>
</dbReference>
<evidence type="ECO:0000259" key="9">
    <source>
        <dbReference type="PROSITE" id="PS50157"/>
    </source>
</evidence>
<feature type="compositionally biased region" description="Basic and acidic residues" evidence="8">
    <location>
        <begin position="993"/>
        <end position="1003"/>
    </location>
</feature>
<feature type="region of interest" description="Disordered" evidence="8">
    <location>
        <begin position="1242"/>
        <end position="1261"/>
    </location>
</feature>
<reference evidence="10 11" key="1">
    <citation type="journal article" date="2017" name="Curr. Biol.">
        <title>The Evolution of Venom by Co-option of Single-Copy Genes.</title>
        <authorList>
            <person name="Martinson E.O."/>
            <person name="Mrinalini"/>
            <person name="Kelkar Y.D."/>
            <person name="Chang C.H."/>
            <person name="Werren J.H."/>
        </authorList>
    </citation>
    <scope>NUCLEOTIDE SEQUENCE [LARGE SCALE GENOMIC DNA]</scope>
    <source>
        <strain evidence="10 11">Alberta</strain>
        <tissue evidence="10">Whole body</tissue>
    </source>
</reference>
<feature type="compositionally biased region" description="Basic and acidic residues" evidence="8">
    <location>
        <begin position="813"/>
        <end position="824"/>
    </location>
</feature>
<feature type="region of interest" description="Disordered" evidence="8">
    <location>
        <begin position="1630"/>
        <end position="1685"/>
    </location>
</feature>
<feature type="region of interest" description="Disordered" evidence="8">
    <location>
        <begin position="1056"/>
        <end position="1092"/>
    </location>
</feature>
<dbReference type="InterPro" id="IPR050888">
    <property type="entry name" value="ZnF_C2H2-type_TF"/>
</dbReference>
<feature type="region of interest" description="Disordered" evidence="8">
    <location>
        <begin position="3202"/>
        <end position="3272"/>
    </location>
</feature>
<dbReference type="SMART" id="SM00384">
    <property type="entry name" value="AT_hook"/>
    <property type="match status" value="2"/>
</dbReference>
<dbReference type="SUPFAM" id="SSF57667">
    <property type="entry name" value="beta-beta-alpha zinc fingers"/>
    <property type="match status" value="1"/>
</dbReference>
<comment type="subcellular location">
    <subcellularLocation>
        <location evidence="1">Nucleus</location>
    </subcellularLocation>
</comment>
<dbReference type="SMART" id="SM00355">
    <property type="entry name" value="ZnF_C2H2"/>
    <property type="match status" value="10"/>
</dbReference>
<feature type="compositionally biased region" description="Polar residues" evidence="8">
    <location>
        <begin position="318"/>
        <end position="344"/>
    </location>
</feature>
<dbReference type="STRING" id="543379.A0A232FI40"/>
<feature type="region of interest" description="Disordered" evidence="8">
    <location>
        <begin position="1791"/>
        <end position="1838"/>
    </location>
</feature>
<feature type="compositionally biased region" description="Acidic residues" evidence="8">
    <location>
        <begin position="2156"/>
        <end position="2170"/>
    </location>
</feature>
<dbReference type="InterPro" id="IPR013087">
    <property type="entry name" value="Znf_C2H2_type"/>
</dbReference>
<evidence type="ECO:0000313" key="11">
    <source>
        <dbReference type="Proteomes" id="UP000215335"/>
    </source>
</evidence>
<keyword evidence="4 7" id="KW-0863">Zinc-finger</keyword>
<feature type="compositionally biased region" description="Polar residues" evidence="8">
    <location>
        <begin position="269"/>
        <end position="290"/>
    </location>
</feature>
<feature type="compositionally biased region" description="Acidic residues" evidence="8">
    <location>
        <begin position="1670"/>
        <end position="1685"/>
    </location>
</feature>
<feature type="compositionally biased region" description="Polar residues" evidence="8">
    <location>
        <begin position="61"/>
        <end position="80"/>
    </location>
</feature>
<keyword evidence="2" id="KW-0479">Metal-binding</keyword>
<feature type="region of interest" description="Disordered" evidence="8">
    <location>
        <begin position="2298"/>
        <end position="2332"/>
    </location>
</feature>
<dbReference type="GO" id="GO:0008270">
    <property type="term" value="F:zinc ion binding"/>
    <property type="evidence" value="ECO:0007669"/>
    <property type="project" value="UniProtKB-KW"/>
</dbReference>
<feature type="compositionally biased region" description="Basic and acidic residues" evidence="8">
    <location>
        <begin position="1249"/>
        <end position="1261"/>
    </location>
</feature>
<feature type="compositionally biased region" description="Low complexity" evidence="8">
    <location>
        <begin position="2920"/>
        <end position="2933"/>
    </location>
</feature>
<feature type="domain" description="C2H2-type" evidence="9">
    <location>
        <begin position="3161"/>
        <end position="3189"/>
    </location>
</feature>
<evidence type="ECO:0000256" key="4">
    <source>
        <dbReference type="ARBA" id="ARBA00022771"/>
    </source>
</evidence>
<dbReference type="PROSITE" id="PS50157">
    <property type="entry name" value="ZINC_FINGER_C2H2_2"/>
    <property type="match status" value="3"/>
</dbReference>
<keyword evidence="11" id="KW-1185">Reference proteome</keyword>
<evidence type="ECO:0000256" key="7">
    <source>
        <dbReference type="PROSITE-ProRule" id="PRU00042"/>
    </source>
</evidence>
<feature type="region of interest" description="Disordered" evidence="8">
    <location>
        <begin position="1700"/>
        <end position="1724"/>
    </location>
</feature>
<feature type="compositionally biased region" description="Basic and acidic residues" evidence="8">
    <location>
        <begin position="16"/>
        <end position="34"/>
    </location>
</feature>
<feature type="region of interest" description="Disordered" evidence="8">
    <location>
        <begin position="174"/>
        <end position="204"/>
    </location>
</feature>
<dbReference type="GO" id="GO:0003677">
    <property type="term" value="F:DNA binding"/>
    <property type="evidence" value="ECO:0007669"/>
    <property type="project" value="InterPro"/>
</dbReference>
<feature type="compositionally biased region" description="Basic and acidic residues" evidence="8">
    <location>
        <begin position="514"/>
        <end position="527"/>
    </location>
</feature>
<feature type="domain" description="C2H2-type" evidence="9">
    <location>
        <begin position="3186"/>
        <end position="3213"/>
    </location>
</feature>
<feature type="compositionally biased region" description="Polar residues" evidence="8">
    <location>
        <begin position="1868"/>
        <end position="1881"/>
    </location>
</feature>
<feature type="compositionally biased region" description="Low complexity" evidence="8">
    <location>
        <begin position="1891"/>
        <end position="1907"/>
    </location>
</feature>
<keyword evidence="3" id="KW-0677">Repeat</keyword>
<dbReference type="PANTHER" id="PTHR24406">
    <property type="entry name" value="TRANSCRIPTIONAL REPRESSOR CTCFL-RELATED"/>
    <property type="match status" value="1"/>
</dbReference>
<feature type="region of interest" description="Disordered" evidence="8">
    <location>
        <begin position="990"/>
        <end position="1032"/>
    </location>
</feature>
<feature type="compositionally biased region" description="Basic and acidic residues" evidence="8">
    <location>
        <begin position="1018"/>
        <end position="1032"/>
    </location>
</feature>
<accession>A0A232FI40</accession>
<dbReference type="Proteomes" id="UP000215335">
    <property type="component" value="Unassembled WGS sequence"/>
</dbReference>
<name>A0A232FI40_9HYME</name>
<organism evidence="10 11">
    <name type="scientific">Trichomalopsis sarcophagae</name>
    <dbReference type="NCBI Taxonomy" id="543379"/>
    <lineage>
        <taxon>Eukaryota</taxon>
        <taxon>Metazoa</taxon>
        <taxon>Ecdysozoa</taxon>
        <taxon>Arthropoda</taxon>
        <taxon>Hexapoda</taxon>
        <taxon>Insecta</taxon>
        <taxon>Pterygota</taxon>
        <taxon>Neoptera</taxon>
        <taxon>Endopterygota</taxon>
        <taxon>Hymenoptera</taxon>
        <taxon>Apocrita</taxon>
        <taxon>Proctotrupomorpha</taxon>
        <taxon>Chalcidoidea</taxon>
        <taxon>Pteromalidae</taxon>
        <taxon>Pteromalinae</taxon>
        <taxon>Trichomalopsis</taxon>
    </lineage>
</organism>
<feature type="compositionally biased region" description="Basic residues" evidence="8">
    <location>
        <begin position="1008"/>
        <end position="1017"/>
    </location>
</feature>
<feature type="compositionally biased region" description="Polar residues" evidence="8">
    <location>
        <begin position="460"/>
        <end position="473"/>
    </location>
</feature>
<feature type="compositionally biased region" description="Polar residues" evidence="8">
    <location>
        <begin position="1631"/>
        <end position="1641"/>
    </location>
</feature>
<feature type="compositionally biased region" description="Basic and acidic residues" evidence="8">
    <location>
        <begin position="536"/>
        <end position="556"/>
    </location>
</feature>
<feature type="compositionally biased region" description="Basic and acidic residues" evidence="8">
    <location>
        <begin position="181"/>
        <end position="204"/>
    </location>
</feature>
<keyword evidence="6" id="KW-0539">Nucleus</keyword>
<evidence type="ECO:0000256" key="5">
    <source>
        <dbReference type="ARBA" id="ARBA00022833"/>
    </source>
</evidence>
<dbReference type="GO" id="GO:0005634">
    <property type="term" value="C:nucleus"/>
    <property type="evidence" value="ECO:0007669"/>
    <property type="project" value="UniProtKB-SubCell"/>
</dbReference>
<feature type="region of interest" description="Disordered" evidence="8">
    <location>
        <begin position="1"/>
        <end position="119"/>
    </location>
</feature>